<dbReference type="InterPro" id="IPR027417">
    <property type="entry name" value="P-loop_NTPase"/>
</dbReference>
<keyword evidence="11" id="KW-0963">Cytoplasm</keyword>
<dbReference type="InterPro" id="IPR028299">
    <property type="entry name" value="ClpA/B_CS2"/>
</dbReference>
<dbReference type="NCBIfam" id="TIGR03346">
    <property type="entry name" value="chaperone_ClpB"/>
    <property type="match status" value="1"/>
</dbReference>
<dbReference type="SMART" id="SM00382">
    <property type="entry name" value="AAA"/>
    <property type="match status" value="2"/>
</dbReference>
<dbReference type="Gene3D" id="1.10.1780.10">
    <property type="entry name" value="Clp, N-terminal domain"/>
    <property type="match status" value="1"/>
</dbReference>
<evidence type="ECO:0000313" key="13">
    <source>
        <dbReference type="EMBL" id="MDD7914013.1"/>
    </source>
</evidence>
<evidence type="ECO:0000256" key="6">
    <source>
        <dbReference type="ARBA" id="ARBA00023054"/>
    </source>
</evidence>
<dbReference type="InterPro" id="IPR003593">
    <property type="entry name" value="AAA+_ATPase"/>
</dbReference>
<dbReference type="Pfam" id="PF10431">
    <property type="entry name" value="ClpB_D2-small"/>
    <property type="match status" value="1"/>
</dbReference>
<evidence type="ECO:0000256" key="2">
    <source>
        <dbReference type="ARBA" id="ARBA00017574"/>
    </source>
</evidence>
<dbReference type="Pfam" id="PF07724">
    <property type="entry name" value="AAA_2"/>
    <property type="match status" value="1"/>
</dbReference>
<dbReference type="PROSITE" id="PS00870">
    <property type="entry name" value="CLPAB_1"/>
    <property type="match status" value="1"/>
</dbReference>
<evidence type="ECO:0000256" key="8">
    <source>
        <dbReference type="ARBA" id="ARBA00026057"/>
    </source>
</evidence>
<name>A0ABT5S7G3_9FLAO</name>
<dbReference type="PANTHER" id="PTHR11638">
    <property type="entry name" value="ATP-DEPENDENT CLP PROTEASE"/>
    <property type="match status" value="1"/>
</dbReference>
<evidence type="ECO:0000313" key="14">
    <source>
        <dbReference type="Proteomes" id="UP001151478"/>
    </source>
</evidence>
<dbReference type="Pfam" id="PF02861">
    <property type="entry name" value="Clp_N"/>
    <property type="match status" value="1"/>
</dbReference>
<evidence type="ECO:0000256" key="9">
    <source>
        <dbReference type="PROSITE-ProRule" id="PRU01251"/>
    </source>
</evidence>
<sequence>MNFNNYTTKSQETIQMAQQIAQGFGHNQIENEHIFKALSQVDENVLPFILKKLNINNTIIEQILDKQLDNFPKVSGAELMLSREASKTLTEASVIAKKMKDDYVSIEHLILAIFKSKSNIAQVLKDQGVTEKYLKSAIEELRKGERVTSQSQEETYNSLNKFANNLNKLAEDGKLDPVIGRDEEIRRLLQILSRRTKNNPILVGEPGTGKTAIAEGLAHRIVDGDVPENLKDKLIFSLDMGALIAGAKYKGEFEERLKAVVKEVTNSNGDIVLFIDEIHTLVGAGGGNGAMDAANILKPALARGELRAIGATTLDEYQKYFEKDKALERRFQKVQVNEPDTESAISILRGIKEKYETHHKVRIKDEAIIGAVELSQRYITNRFLPDKAIDLMDEAASKLRMEINSKPEELDVLDRKVMQLEIEIEAIKREKDETKLKYLRSDLANLKEERNEINAKWKSEKEVVDNIQNAKLAIENFKLEAEKAEREGNYGLVAELRYGKIKKAQEDLEVLQKTLEANKSESSLIKEEVTYDDIAEVVAKWTGVPVTKMIQSEREKLLKLEHQLHKRVVGQEEAIVAVSDAVRRSRAGLQNPNKPIGSFLFLGTTGVGKTELAKALAEYLFDDENAMTRIDMSEYQEKHAVSRLVGAPPGYVGYDEGGQLTEAVRRRPYSVVLLDEIEKAHPDTFNILLQVLDEGRLTDNKGRVADFKNTIIIMTSNIGSHIIQEKFSDPKAGLEAVTELAKIEVLSLLKQSVRPEFLNRIDDVIMFTPLNQSNIFEIVKLQIEHLKKMISKQEITLDATDEAIKYLAKKGYQPEFGARPVKRVIQKEVLNQLSKEILSGKITTDSIILLDSFDDKLVFRNQSDLVESS</sequence>
<keyword evidence="5 10" id="KW-0067">ATP-binding</keyword>
<evidence type="ECO:0000256" key="1">
    <source>
        <dbReference type="ARBA" id="ARBA00008675"/>
    </source>
</evidence>
<dbReference type="InterPro" id="IPR036628">
    <property type="entry name" value="Clp_N_dom_sf"/>
</dbReference>
<dbReference type="PRINTS" id="PR00300">
    <property type="entry name" value="CLPPROTEASEA"/>
</dbReference>
<dbReference type="InterPro" id="IPR017730">
    <property type="entry name" value="Chaperonin_ClpB"/>
</dbReference>
<comment type="subcellular location">
    <subcellularLocation>
        <location evidence="11">Cytoplasm</location>
    </subcellularLocation>
</comment>
<evidence type="ECO:0000256" key="10">
    <source>
        <dbReference type="RuleBase" id="RU004432"/>
    </source>
</evidence>
<proteinExistence type="inferred from homology"/>
<dbReference type="SUPFAM" id="SSF81923">
    <property type="entry name" value="Double Clp-N motif"/>
    <property type="match status" value="1"/>
</dbReference>
<organism evidence="13 14">
    <name type="scientific">Polaribacter ponticola</name>
    <dbReference type="NCBI Taxonomy" id="2978475"/>
    <lineage>
        <taxon>Bacteria</taxon>
        <taxon>Pseudomonadati</taxon>
        <taxon>Bacteroidota</taxon>
        <taxon>Flavobacteriia</taxon>
        <taxon>Flavobacteriales</taxon>
        <taxon>Flavobacteriaceae</taxon>
    </lineage>
</organism>
<protein>
    <recommendedName>
        <fullName evidence="2 11">Chaperone protein ClpB</fullName>
    </recommendedName>
</protein>
<keyword evidence="6 11" id="KW-0175">Coiled coil</keyword>
<dbReference type="InterPro" id="IPR001270">
    <property type="entry name" value="ClpA/B"/>
</dbReference>
<dbReference type="CDD" id="cd00009">
    <property type="entry name" value="AAA"/>
    <property type="match status" value="1"/>
</dbReference>
<keyword evidence="7 10" id="KW-0143">Chaperone</keyword>
<reference evidence="13" key="1">
    <citation type="submission" date="2023-02" db="EMBL/GenBank/DDBJ databases">
        <title>Polaribacter ponticola sp. nov., isolated from seawater.</title>
        <authorList>
            <person name="Baek J.H."/>
            <person name="Kim J.M."/>
            <person name="Choi D.G."/>
            <person name="Jeon C.O."/>
        </authorList>
    </citation>
    <scope>NUCLEOTIDE SEQUENCE</scope>
    <source>
        <strain evidence="13">MSW5</strain>
    </source>
</reference>
<feature type="domain" description="Clp R" evidence="12">
    <location>
        <begin position="3"/>
        <end position="144"/>
    </location>
</feature>
<dbReference type="EMBL" id="JAOSLC020000003">
    <property type="protein sequence ID" value="MDD7914013.1"/>
    <property type="molecule type" value="Genomic_DNA"/>
</dbReference>
<comment type="function">
    <text evidence="11">Part of a stress-induced multi-chaperone system, it is involved in the recovery of the cell from heat-induced damage, in cooperation with DnaK, DnaJ and GrpE.</text>
</comment>
<keyword evidence="11" id="KW-0346">Stress response</keyword>
<dbReference type="InterPro" id="IPR004176">
    <property type="entry name" value="Clp_R_N"/>
</dbReference>
<dbReference type="PROSITE" id="PS00871">
    <property type="entry name" value="CLPAB_2"/>
    <property type="match status" value="1"/>
</dbReference>
<evidence type="ECO:0000256" key="5">
    <source>
        <dbReference type="ARBA" id="ARBA00022840"/>
    </source>
</evidence>
<dbReference type="Pfam" id="PF00004">
    <property type="entry name" value="AAA"/>
    <property type="match status" value="1"/>
</dbReference>
<dbReference type="CDD" id="cd19499">
    <property type="entry name" value="RecA-like_ClpB_Hsp104-like"/>
    <property type="match status" value="1"/>
</dbReference>
<dbReference type="Gene3D" id="3.40.50.300">
    <property type="entry name" value="P-loop containing nucleotide triphosphate hydrolases"/>
    <property type="match status" value="3"/>
</dbReference>
<comment type="subunit">
    <text evidence="8">Homohexamer. The oligomerization is ATP-dependent.</text>
</comment>
<dbReference type="InterPro" id="IPR041546">
    <property type="entry name" value="ClpA/ClpB_AAA_lid"/>
</dbReference>
<dbReference type="PANTHER" id="PTHR11638:SF18">
    <property type="entry name" value="HEAT SHOCK PROTEIN 104"/>
    <property type="match status" value="1"/>
</dbReference>
<comment type="caution">
    <text evidence="13">The sequence shown here is derived from an EMBL/GenBank/DDBJ whole genome shotgun (WGS) entry which is preliminary data.</text>
</comment>
<evidence type="ECO:0000256" key="7">
    <source>
        <dbReference type="ARBA" id="ARBA00023186"/>
    </source>
</evidence>
<keyword evidence="4 10" id="KW-0547">Nucleotide-binding</keyword>
<dbReference type="InterPro" id="IPR003959">
    <property type="entry name" value="ATPase_AAA_core"/>
</dbReference>
<dbReference type="InterPro" id="IPR018368">
    <property type="entry name" value="ClpA/B_CS1"/>
</dbReference>
<feature type="coiled-coil region" evidence="11">
    <location>
        <begin position="410"/>
        <end position="521"/>
    </location>
</feature>
<dbReference type="Gene3D" id="1.10.8.60">
    <property type="match status" value="1"/>
</dbReference>
<gene>
    <name evidence="11 13" type="primary">clpB</name>
    <name evidence="13" type="ORF">N5A56_006055</name>
</gene>
<dbReference type="Pfam" id="PF17871">
    <property type="entry name" value="AAA_lid_9"/>
    <property type="match status" value="1"/>
</dbReference>
<dbReference type="InterPro" id="IPR050130">
    <property type="entry name" value="ClpA_ClpB"/>
</dbReference>
<dbReference type="InterPro" id="IPR019489">
    <property type="entry name" value="Clp_ATPase_C"/>
</dbReference>
<comment type="subunit">
    <text evidence="11">Homohexamer; The oligomerization is ATP-dependent.</text>
</comment>
<keyword evidence="3 9" id="KW-0677">Repeat</keyword>
<dbReference type="SUPFAM" id="SSF52540">
    <property type="entry name" value="P-loop containing nucleoside triphosphate hydrolases"/>
    <property type="match status" value="2"/>
</dbReference>
<keyword evidence="14" id="KW-1185">Reference proteome</keyword>
<comment type="similarity">
    <text evidence="1 10">Belongs to the ClpA/ClpB family.</text>
</comment>
<evidence type="ECO:0000256" key="11">
    <source>
        <dbReference type="RuleBase" id="RU362034"/>
    </source>
</evidence>
<accession>A0ABT5S7G3</accession>
<evidence type="ECO:0000256" key="4">
    <source>
        <dbReference type="ARBA" id="ARBA00022741"/>
    </source>
</evidence>
<dbReference type="PROSITE" id="PS51903">
    <property type="entry name" value="CLP_R"/>
    <property type="match status" value="1"/>
</dbReference>
<dbReference type="RefSeq" id="WP_265724684.1">
    <property type="nucleotide sequence ID" value="NZ_JAOSLC020000003.1"/>
</dbReference>
<dbReference type="Proteomes" id="UP001151478">
    <property type="component" value="Unassembled WGS sequence"/>
</dbReference>
<dbReference type="SMART" id="SM01086">
    <property type="entry name" value="ClpB_D2-small"/>
    <property type="match status" value="1"/>
</dbReference>
<evidence type="ECO:0000259" key="12">
    <source>
        <dbReference type="PROSITE" id="PS51903"/>
    </source>
</evidence>
<evidence type="ECO:0000256" key="3">
    <source>
        <dbReference type="ARBA" id="ARBA00022737"/>
    </source>
</evidence>